<dbReference type="InterPro" id="IPR018060">
    <property type="entry name" value="HTH_AraC"/>
</dbReference>
<dbReference type="InterPro" id="IPR020449">
    <property type="entry name" value="Tscrpt_reg_AraC-type_HTH"/>
</dbReference>
<evidence type="ECO:0000256" key="3">
    <source>
        <dbReference type="ARBA" id="ARBA00023163"/>
    </source>
</evidence>
<feature type="domain" description="HTH araC/xylS-type" evidence="4">
    <location>
        <begin position="169"/>
        <end position="267"/>
    </location>
</feature>
<dbReference type="SUPFAM" id="SSF46689">
    <property type="entry name" value="Homeodomain-like"/>
    <property type="match status" value="2"/>
</dbReference>
<dbReference type="EMBL" id="VLNR01000117">
    <property type="protein sequence ID" value="TSE03331.1"/>
    <property type="molecule type" value="Genomic_DNA"/>
</dbReference>
<protein>
    <submittedName>
        <fullName evidence="5">Helix-turn-helix transcriptional regulator</fullName>
    </submittedName>
</protein>
<dbReference type="Proteomes" id="UP000318833">
    <property type="component" value="Unassembled WGS sequence"/>
</dbReference>
<dbReference type="PROSITE" id="PS01124">
    <property type="entry name" value="HTH_ARAC_FAMILY_2"/>
    <property type="match status" value="1"/>
</dbReference>
<evidence type="ECO:0000313" key="6">
    <source>
        <dbReference type="Proteomes" id="UP000318833"/>
    </source>
</evidence>
<sequence length="274" mass="32089">MLTKCTTGSLTIIYFKTGAGKLYWKDKRLIINDDKFVITNPSQGWEYINDEADYIDVLSFVVSDDFRTQFNFYSRAHQKQLLDTPFEKIEEDSFFLESPLNAKYYYSGKLLQETHRLSNRVGYEFLSPQELTIEILKSLYIDQVHGYKIAAKIESKKNSTKTETLRRLLIAREFIHDNIKEQIRIEDLSKVSSLSKFHLYSSFKNVFGKTPHQYINSLRLTKAKEFLRDTNFSVSEVYSILGFTDLPSFSKMFKKAYGISPSNYNKSNQFLHKK</sequence>
<accession>A0A554VAR5</accession>
<keyword evidence="1" id="KW-0805">Transcription regulation</keyword>
<dbReference type="SMART" id="SM00342">
    <property type="entry name" value="HTH_ARAC"/>
    <property type="match status" value="1"/>
</dbReference>
<comment type="caution">
    <text evidence="5">The sequence shown here is derived from an EMBL/GenBank/DDBJ whole genome shotgun (WGS) entry which is preliminary data.</text>
</comment>
<dbReference type="PANTHER" id="PTHR43280">
    <property type="entry name" value="ARAC-FAMILY TRANSCRIPTIONAL REGULATOR"/>
    <property type="match status" value="1"/>
</dbReference>
<dbReference type="RefSeq" id="WP_143919054.1">
    <property type="nucleotide sequence ID" value="NZ_CANMWY010000051.1"/>
</dbReference>
<evidence type="ECO:0000256" key="2">
    <source>
        <dbReference type="ARBA" id="ARBA00023125"/>
    </source>
</evidence>
<evidence type="ECO:0000259" key="4">
    <source>
        <dbReference type="PROSITE" id="PS01124"/>
    </source>
</evidence>
<dbReference type="AlphaFoldDB" id="A0A554VAR5"/>
<keyword evidence="2" id="KW-0238">DNA-binding</keyword>
<dbReference type="Gene3D" id="1.10.10.60">
    <property type="entry name" value="Homeodomain-like"/>
    <property type="match status" value="2"/>
</dbReference>
<dbReference type="OrthoDB" id="642439at2"/>
<name>A0A554VAR5_9FLAO</name>
<keyword evidence="3" id="KW-0804">Transcription</keyword>
<dbReference type="GO" id="GO:0043565">
    <property type="term" value="F:sequence-specific DNA binding"/>
    <property type="evidence" value="ECO:0007669"/>
    <property type="project" value="InterPro"/>
</dbReference>
<gene>
    <name evidence="5" type="ORF">FOF46_29630</name>
</gene>
<evidence type="ECO:0000256" key="1">
    <source>
        <dbReference type="ARBA" id="ARBA00023015"/>
    </source>
</evidence>
<keyword evidence="6" id="KW-1185">Reference proteome</keyword>
<organism evidence="5 6">
    <name type="scientific">Aquimarina algiphila</name>
    <dbReference type="NCBI Taxonomy" id="2047982"/>
    <lineage>
        <taxon>Bacteria</taxon>
        <taxon>Pseudomonadati</taxon>
        <taxon>Bacteroidota</taxon>
        <taxon>Flavobacteriia</taxon>
        <taxon>Flavobacteriales</taxon>
        <taxon>Flavobacteriaceae</taxon>
        <taxon>Aquimarina</taxon>
    </lineage>
</organism>
<dbReference type="Pfam" id="PF12833">
    <property type="entry name" value="HTH_18"/>
    <property type="match status" value="1"/>
</dbReference>
<dbReference type="PANTHER" id="PTHR43280:SF28">
    <property type="entry name" value="HTH-TYPE TRANSCRIPTIONAL ACTIVATOR RHAS"/>
    <property type="match status" value="1"/>
</dbReference>
<proteinExistence type="predicted"/>
<evidence type="ECO:0000313" key="5">
    <source>
        <dbReference type="EMBL" id="TSE03331.1"/>
    </source>
</evidence>
<dbReference type="PRINTS" id="PR00032">
    <property type="entry name" value="HTHARAC"/>
</dbReference>
<reference evidence="5 6" key="1">
    <citation type="submission" date="2019-07" db="EMBL/GenBank/DDBJ databases">
        <title>The draft genome sequence of Aquimarina algiphila M91.</title>
        <authorList>
            <person name="Meng X."/>
        </authorList>
    </citation>
    <scope>NUCLEOTIDE SEQUENCE [LARGE SCALE GENOMIC DNA]</scope>
    <source>
        <strain evidence="5 6">M91</strain>
    </source>
</reference>
<dbReference type="GO" id="GO:0003700">
    <property type="term" value="F:DNA-binding transcription factor activity"/>
    <property type="evidence" value="ECO:0007669"/>
    <property type="project" value="InterPro"/>
</dbReference>
<dbReference type="InterPro" id="IPR009057">
    <property type="entry name" value="Homeodomain-like_sf"/>
</dbReference>